<proteinExistence type="predicted"/>
<dbReference type="PANTHER" id="PTHR15228">
    <property type="entry name" value="SPERMATHECAL PHYSIOLOGY VARIANT"/>
    <property type="match status" value="1"/>
</dbReference>
<dbReference type="AlphaFoldDB" id="A0A4W5JXX0"/>
<organism evidence="3 4">
    <name type="scientific">Hucho hucho</name>
    <name type="common">huchen</name>
    <dbReference type="NCBI Taxonomy" id="62062"/>
    <lineage>
        <taxon>Eukaryota</taxon>
        <taxon>Metazoa</taxon>
        <taxon>Chordata</taxon>
        <taxon>Craniata</taxon>
        <taxon>Vertebrata</taxon>
        <taxon>Euteleostomi</taxon>
        <taxon>Actinopterygii</taxon>
        <taxon>Neopterygii</taxon>
        <taxon>Teleostei</taxon>
        <taxon>Protacanthopterygii</taxon>
        <taxon>Salmoniformes</taxon>
        <taxon>Salmonidae</taxon>
        <taxon>Salmoninae</taxon>
        <taxon>Hucho</taxon>
    </lineage>
</organism>
<dbReference type="Proteomes" id="UP000314982">
    <property type="component" value="Unassembled WGS sequence"/>
</dbReference>
<accession>A0A4W5JXX0</accession>
<dbReference type="GeneTree" id="ENSGT00950000183110"/>
<evidence type="ECO:0000313" key="4">
    <source>
        <dbReference type="Proteomes" id="UP000314982"/>
    </source>
</evidence>
<dbReference type="GO" id="GO:0005737">
    <property type="term" value="C:cytoplasm"/>
    <property type="evidence" value="ECO:0007669"/>
    <property type="project" value="TreeGrafter"/>
</dbReference>
<keyword evidence="4" id="KW-1185">Reference proteome</keyword>
<name>A0A4W5JXX0_9TELE</name>
<dbReference type="GO" id="GO:0005096">
    <property type="term" value="F:GTPase activator activity"/>
    <property type="evidence" value="ECO:0007669"/>
    <property type="project" value="UniProtKB-KW"/>
</dbReference>
<dbReference type="Ensembl" id="ENSHHUT00000003114.1">
    <property type="protein sequence ID" value="ENSHHUP00000003010.1"/>
    <property type="gene ID" value="ENSHHUG00000001912.1"/>
</dbReference>
<protein>
    <submittedName>
        <fullName evidence="3">Uncharacterized protein</fullName>
    </submittedName>
</protein>
<reference evidence="4" key="1">
    <citation type="submission" date="2018-06" db="EMBL/GenBank/DDBJ databases">
        <title>Genome assembly of Danube salmon.</title>
        <authorList>
            <person name="Macqueen D.J."/>
            <person name="Gundappa M.K."/>
        </authorList>
    </citation>
    <scope>NUCLEOTIDE SEQUENCE [LARGE SCALE GENOMIC DNA]</scope>
</reference>
<sequence length="116" mass="12631">MRIFCVFTASCSGDFNRRLRRTPSTGTMSSADDLDEREPPSSSDNGLCEMVTEAASSPGPFHDIQMSKAAQTHKLRKLRALSKCRECDSLVVFYGAECEEVSALSNTGSQSGVLYP</sequence>
<evidence type="ECO:0000313" key="3">
    <source>
        <dbReference type="Ensembl" id="ENSHHUP00000003010.1"/>
    </source>
</evidence>
<keyword evidence="1" id="KW-0343">GTPase activation</keyword>
<evidence type="ECO:0000256" key="1">
    <source>
        <dbReference type="ARBA" id="ARBA00022468"/>
    </source>
</evidence>
<dbReference type="PANTHER" id="PTHR15228:SF7">
    <property type="entry name" value="RHO GTPASE-ACTIVATING PROTEIN 29"/>
    <property type="match status" value="1"/>
</dbReference>
<feature type="region of interest" description="Disordered" evidence="2">
    <location>
        <begin position="18"/>
        <end position="46"/>
    </location>
</feature>
<dbReference type="InterPro" id="IPR051025">
    <property type="entry name" value="RhoGAP"/>
</dbReference>
<dbReference type="GO" id="GO:0051056">
    <property type="term" value="P:regulation of small GTPase mediated signal transduction"/>
    <property type="evidence" value="ECO:0007669"/>
    <property type="project" value="UniProtKB-ARBA"/>
</dbReference>
<reference evidence="3" key="3">
    <citation type="submission" date="2025-09" db="UniProtKB">
        <authorList>
            <consortium name="Ensembl"/>
        </authorList>
    </citation>
    <scope>IDENTIFICATION</scope>
</reference>
<evidence type="ECO:0000256" key="2">
    <source>
        <dbReference type="SAM" id="MobiDB-lite"/>
    </source>
</evidence>
<reference evidence="3" key="2">
    <citation type="submission" date="2025-08" db="UniProtKB">
        <authorList>
            <consortium name="Ensembl"/>
        </authorList>
    </citation>
    <scope>IDENTIFICATION</scope>
</reference>
<dbReference type="STRING" id="62062.ENSHHUP00000003010"/>